<sequence>MVENEGDEGGELAQLCGSHIKKRALRNKALSVSFNEKDLRDYVTGFHKRKKKRRKEAEKQQEEAHQITQKGFKKKKEEKELVLYGGVLPADWPVDKQNDDHEDEDEEEKSFAPISEMTTYDSGNIKVTVTTSEVSRDEKIYPIDKPQTTTSQLVSKDKKHNLPITKKKPLNKVAKQKSRLKPRSKREKKKGRRKK</sequence>
<feature type="region of interest" description="Disordered" evidence="5">
    <location>
        <begin position="132"/>
        <end position="195"/>
    </location>
</feature>
<evidence type="ECO:0000256" key="4">
    <source>
        <dbReference type="ARBA" id="ARBA00023242"/>
    </source>
</evidence>
<keyword evidence="3" id="KW-0175">Coiled coil</keyword>
<dbReference type="OrthoDB" id="551633at2759"/>
<feature type="compositionally biased region" description="Basic and acidic residues" evidence="5">
    <location>
        <begin position="55"/>
        <end position="65"/>
    </location>
</feature>
<name>A0A6J1DWL6_MOMCH</name>
<feature type="region of interest" description="Disordered" evidence="5">
    <location>
        <begin position="46"/>
        <end position="75"/>
    </location>
</feature>
<evidence type="ECO:0000256" key="2">
    <source>
        <dbReference type="ARBA" id="ARBA00007175"/>
    </source>
</evidence>
<comment type="subcellular location">
    <subcellularLocation>
        <location evidence="1">Nucleus</location>
        <location evidence="1">Nucleolus</location>
    </subcellularLocation>
</comment>
<evidence type="ECO:0000256" key="3">
    <source>
        <dbReference type="ARBA" id="ARBA00023054"/>
    </source>
</evidence>
<keyword evidence="4" id="KW-0539">Nucleus</keyword>
<comment type="similarity">
    <text evidence="2">Belongs to the RRP17 family.</text>
</comment>
<evidence type="ECO:0000256" key="5">
    <source>
        <dbReference type="SAM" id="MobiDB-lite"/>
    </source>
</evidence>
<dbReference type="GO" id="GO:0019843">
    <property type="term" value="F:rRNA binding"/>
    <property type="evidence" value="ECO:0007669"/>
    <property type="project" value="TreeGrafter"/>
</dbReference>
<dbReference type="KEGG" id="mcha:111024179"/>
<proteinExistence type="inferred from homology"/>
<accession>A0A6J1DWL6</accession>
<dbReference type="PANTHER" id="PTHR14577">
    <property type="entry name" value="NUCLEOLAR PROTEIN 12"/>
    <property type="match status" value="1"/>
</dbReference>
<evidence type="ECO:0000256" key="1">
    <source>
        <dbReference type="ARBA" id="ARBA00004604"/>
    </source>
</evidence>
<dbReference type="GeneID" id="111024179"/>
<evidence type="ECO:0000313" key="6">
    <source>
        <dbReference type="Proteomes" id="UP000504603"/>
    </source>
</evidence>
<protein>
    <submittedName>
        <fullName evidence="7">Ribosomal RNA-processing protein 17-like</fullName>
    </submittedName>
</protein>
<feature type="compositionally biased region" description="Basic residues" evidence="5">
    <location>
        <begin position="157"/>
        <end position="195"/>
    </location>
</feature>
<dbReference type="PANTHER" id="PTHR14577:SF0">
    <property type="entry name" value="NUCLEOLAR PROTEIN 12"/>
    <property type="match status" value="1"/>
</dbReference>
<dbReference type="RefSeq" id="XP_022157484.1">
    <property type="nucleotide sequence ID" value="XM_022301792.1"/>
</dbReference>
<reference evidence="7" key="1">
    <citation type="submission" date="2025-08" db="UniProtKB">
        <authorList>
            <consortium name="RefSeq"/>
        </authorList>
    </citation>
    <scope>IDENTIFICATION</scope>
    <source>
        <strain evidence="7">OHB3-1</strain>
    </source>
</reference>
<evidence type="ECO:0000313" key="7">
    <source>
        <dbReference type="RefSeq" id="XP_022157484.1"/>
    </source>
</evidence>
<dbReference type="GO" id="GO:0005730">
    <property type="term" value="C:nucleolus"/>
    <property type="evidence" value="ECO:0007669"/>
    <property type="project" value="UniProtKB-SubCell"/>
</dbReference>
<feature type="region of interest" description="Disordered" evidence="5">
    <location>
        <begin position="90"/>
        <end position="117"/>
    </location>
</feature>
<dbReference type="AlphaFoldDB" id="A0A6J1DWL6"/>
<organism evidence="6 7">
    <name type="scientific">Momordica charantia</name>
    <name type="common">Bitter gourd</name>
    <name type="synonym">Balsam pear</name>
    <dbReference type="NCBI Taxonomy" id="3673"/>
    <lineage>
        <taxon>Eukaryota</taxon>
        <taxon>Viridiplantae</taxon>
        <taxon>Streptophyta</taxon>
        <taxon>Embryophyta</taxon>
        <taxon>Tracheophyta</taxon>
        <taxon>Spermatophyta</taxon>
        <taxon>Magnoliopsida</taxon>
        <taxon>eudicotyledons</taxon>
        <taxon>Gunneridae</taxon>
        <taxon>Pentapetalae</taxon>
        <taxon>rosids</taxon>
        <taxon>fabids</taxon>
        <taxon>Cucurbitales</taxon>
        <taxon>Cucurbitaceae</taxon>
        <taxon>Momordiceae</taxon>
        <taxon>Momordica</taxon>
    </lineage>
</organism>
<gene>
    <name evidence="7" type="primary">LOC111024179</name>
</gene>
<dbReference type="InterPro" id="IPR019186">
    <property type="entry name" value="Nucleolar_protein_12"/>
</dbReference>
<dbReference type="Proteomes" id="UP000504603">
    <property type="component" value="Unplaced"/>
</dbReference>
<keyword evidence="6" id="KW-1185">Reference proteome</keyword>
<dbReference type="Pfam" id="PF09805">
    <property type="entry name" value="Nop25"/>
    <property type="match status" value="1"/>
</dbReference>